<dbReference type="Proteomes" id="UP000178129">
    <property type="component" value="Unassembled WGS sequence"/>
</dbReference>
<keyword evidence="3" id="KW-1185">Reference proteome</keyword>
<evidence type="ECO:0000256" key="1">
    <source>
        <dbReference type="SAM" id="SignalP"/>
    </source>
</evidence>
<keyword evidence="1" id="KW-0732">Signal</keyword>
<dbReference type="InParanoid" id="A0A1E1LEH7"/>
<feature type="chain" id="PRO_5009446960" description="Secreted protein" evidence="1">
    <location>
        <begin position="19"/>
        <end position="79"/>
    </location>
</feature>
<proteinExistence type="predicted"/>
<evidence type="ECO:0008006" key="4">
    <source>
        <dbReference type="Google" id="ProtNLM"/>
    </source>
</evidence>
<gene>
    <name evidence="2" type="ORF">RCO7_08131</name>
</gene>
<name>A0A1E1LEH7_9HELO</name>
<organism evidence="2 3">
    <name type="scientific">Rhynchosporium graminicola</name>
    <dbReference type="NCBI Taxonomy" id="2792576"/>
    <lineage>
        <taxon>Eukaryota</taxon>
        <taxon>Fungi</taxon>
        <taxon>Dikarya</taxon>
        <taxon>Ascomycota</taxon>
        <taxon>Pezizomycotina</taxon>
        <taxon>Leotiomycetes</taxon>
        <taxon>Helotiales</taxon>
        <taxon>Ploettnerulaceae</taxon>
        <taxon>Rhynchosporium</taxon>
    </lineage>
</organism>
<dbReference type="AlphaFoldDB" id="A0A1E1LEH7"/>
<reference evidence="3" key="1">
    <citation type="submission" date="2016-03" db="EMBL/GenBank/DDBJ databases">
        <authorList>
            <person name="Ploux O."/>
        </authorList>
    </citation>
    <scope>NUCLEOTIDE SEQUENCE [LARGE SCALE GENOMIC DNA]</scope>
    <source>
        <strain evidence="3">UK7</strain>
    </source>
</reference>
<sequence>MRTSIVFTLSFLLPFTVADGPICTQRTLQCTSASECTALFNAYYGTCTSTEEPNSCFYHKAHAKHGLPYAVECTCCKMG</sequence>
<evidence type="ECO:0000313" key="2">
    <source>
        <dbReference type="EMBL" id="CZT08925.1"/>
    </source>
</evidence>
<feature type="signal peptide" evidence="1">
    <location>
        <begin position="1"/>
        <end position="18"/>
    </location>
</feature>
<protein>
    <recommendedName>
        <fullName evidence="4">Secreted protein</fullName>
    </recommendedName>
</protein>
<accession>A0A1E1LEH7</accession>
<comment type="caution">
    <text evidence="2">The sequence shown here is derived from an EMBL/GenBank/DDBJ whole genome shotgun (WGS) entry which is preliminary data.</text>
</comment>
<dbReference type="EMBL" id="FJUW01000048">
    <property type="protein sequence ID" value="CZT08925.1"/>
    <property type="molecule type" value="Genomic_DNA"/>
</dbReference>
<evidence type="ECO:0000313" key="3">
    <source>
        <dbReference type="Proteomes" id="UP000178129"/>
    </source>
</evidence>